<protein>
    <submittedName>
        <fullName evidence="1">Uncharacterized protein</fullName>
    </submittedName>
</protein>
<evidence type="ECO:0000313" key="2">
    <source>
        <dbReference type="Proteomes" id="UP000886998"/>
    </source>
</evidence>
<dbReference type="Proteomes" id="UP000886998">
    <property type="component" value="Unassembled WGS sequence"/>
</dbReference>
<comment type="caution">
    <text evidence="1">The sequence shown here is derived from an EMBL/GenBank/DDBJ whole genome shotgun (WGS) entry which is preliminary data.</text>
</comment>
<accession>A0A8X7C467</accession>
<evidence type="ECO:0000313" key="1">
    <source>
        <dbReference type="EMBL" id="GFY51919.1"/>
    </source>
</evidence>
<reference evidence="1" key="1">
    <citation type="submission" date="2020-08" db="EMBL/GenBank/DDBJ databases">
        <title>Multicomponent nature underlies the extraordinary mechanical properties of spider dragline silk.</title>
        <authorList>
            <person name="Kono N."/>
            <person name="Nakamura H."/>
            <person name="Mori M."/>
            <person name="Yoshida Y."/>
            <person name="Ohtoshi R."/>
            <person name="Malay A.D."/>
            <person name="Moran D.A.P."/>
            <person name="Tomita M."/>
            <person name="Numata K."/>
            <person name="Arakawa K."/>
        </authorList>
    </citation>
    <scope>NUCLEOTIDE SEQUENCE</scope>
</reference>
<dbReference type="AlphaFoldDB" id="A0A8X7C467"/>
<organism evidence="1 2">
    <name type="scientific">Trichonephila inaurata madagascariensis</name>
    <dbReference type="NCBI Taxonomy" id="2747483"/>
    <lineage>
        <taxon>Eukaryota</taxon>
        <taxon>Metazoa</taxon>
        <taxon>Ecdysozoa</taxon>
        <taxon>Arthropoda</taxon>
        <taxon>Chelicerata</taxon>
        <taxon>Arachnida</taxon>
        <taxon>Araneae</taxon>
        <taxon>Araneomorphae</taxon>
        <taxon>Entelegynae</taxon>
        <taxon>Araneoidea</taxon>
        <taxon>Nephilidae</taxon>
        <taxon>Trichonephila</taxon>
        <taxon>Trichonephila inaurata</taxon>
    </lineage>
</organism>
<proteinExistence type="predicted"/>
<gene>
    <name evidence="1" type="ORF">TNIN_78051</name>
</gene>
<dbReference type="EMBL" id="BMAV01008369">
    <property type="protein sequence ID" value="GFY51919.1"/>
    <property type="molecule type" value="Genomic_DNA"/>
</dbReference>
<keyword evidence="2" id="KW-1185">Reference proteome</keyword>
<name>A0A8X7C467_9ARAC</name>
<sequence length="78" mass="8641">MPFFSDKREASILSQTRQLSDPIWPIISPTLFLYPISSTPLSLLGKAGSFRDLASGVERGFISFDLIGRVFWLGTYAG</sequence>